<keyword evidence="7" id="KW-1185">Reference proteome</keyword>
<dbReference type="GO" id="GO:0003677">
    <property type="term" value="F:DNA binding"/>
    <property type="evidence" value="ECO:0007669"/>
    <property type="project" value="UniProtKB-KW"/>
</dbReference>
<dbReference type="SUPFAM" id="SSF88659">
    <property type="entry name" value="Sigma3 and sigma4 domains of RNA polymerase sigma factors"/>
    <property type="match status" value="2"/>
</dbReference>
<evidence type="ECO:0000256" key="1">
    <source>
        <dbReference type="ARBA" id="ARBA00023015"/>
    </source>
</evidence>
<dbReference type="EMBL" id="AP017470">
    <property type="protein sequence ID" value="BBB32556.1"/>
    <property type="molecule type" value="Genomic_DNA"/>
</dbReference>
<dbReference type="InterPro" id="IPR013325">
    <property type="entry name" value="RNA_pol_sigma_r2"/>
</dbReference>
<dbReference type="GO" id="GO:0016987">
    <property type="term" value="F:sigma factor activity"/>
    <property type="evidence" value="ECO:0007669"/>
    <property type="project" value="UniProtKB-KW"/>
</dbReference>
<dbReference type="Gene3D" id="1.10.601.10">
    <property type="entry name" value="RNA Polymerase Primary Sigma Factor"/>
    <property type="match status" value="1"/>
</dbReference>
<dbReference type="KEGG" id="thyd:TTHT_1016"/>
<organism evidence="6 7">
    <name type="scientific">Thermotomaculum hydrothermale</name>
    <dbReference type="NCBI Taxonomy" id="981385"/>
    <lineage>
        <taxon>Bacteria</taxon>
        <taxon>Pseudomonadati</taxon>
        <taxon>Acidobacteriota</taxon>
        <taxon>Holophagae</taxon>
        <taxon>Thermotomaculales</taxon>
        <taxon>Thermotomaculaceae</taxon>
        <taxon>Thermotomaculum</taxon>
    </lineage>
</organism>
<evidence type="ECO:0000256" key="4">
    <source>
        <dbReference type="ARBA" id="ARBA00023163"/>
    </source>
</evidence>
<proteinExistence type="predicted"/>
<keyword evidence="4" id="KW-0804">Transcription</keyword>
<dbReference type="AlphaFoldDB" id="A0A7R6PNU8"/>
<keyword evidence="3" id="KW-0238">DNA-binding</keyword>
<evidence type="ECO:0000313" key="6">
    <source>
        <dbReference type="EMBL" id="BBB32556.1"/>
    </source>
</evidence>
<dbReference type="PRINTS" id="PR00046">
    <property type="entry name" value="SIGMA70FCT"/>
</dbReference>
<dbReference type="InterPro" id="IPR000943">
    <property type="entry name" value="RNA_pol_sigma70"/>
</dbReference>
<accession>A0A7R6PNU8</accession>
<dbReference type="PROSITE" id="PS00716">
    <property type="entry name" value="SIGMA70_2"/>
    <property type="match status" value="1"/>
</dbReference>
<keyword evidence="1" id="KW-0805">Transcription regulation</keyword>
<dbReference type="InterPro" id="IPR050239">
    <property type="entry name" value="Sigma-70_RNA_pol_init_factors"/>
</dbReference>
<dbReference type="GO" id="GO:0006352">
    <property type="term" value="P:DNA-templated transcription initiation"/>
    <property type="evidence" value="ECO:0007669"/>
    <property type="project" value="InterPro"/>
</dbReference>
<sequence>MAKNYKFFEEEEALKQYLKQINKIPPLTPDEEKELARRIKKGDKDALRRLVEANLKFVVSIAKRYRGKGVPFMDLINEGNLGLIEAAKRFDPDKNVKFITYAVWWIRQAIISAIAEQSGIFKISYKTLNLINNVGRKFNELQKELNRDPSPRELAEAMDIDELSLNSLLTTYGEHRSLDDYISSDTDDLNYEDVIEQESVDDAETELIKKSFVEHLMESLSILSQRERDVLIHRFGLNGEEPKTLQEIGKILNLSRERVRQIEKSALEKIRRSRYKNILKSYLN</sequence>
<dbReference type="Pfam" id="PF00140">
    <property type="entry name" value="Sigma70_r1_2"/>
    <property type="match status" value="1"/>
</dbReference>
<dbReference type="InterPro" id="IPR007624">
    <property type="entry name" value="RNA_pol_sigma70_r3"/>
</dbReference>
<dbReference type="CDD" id="cd06171">
    <property type="entry name" value="Sigma70_r4"/>
    <property type="match status" value="1"/>
</dbReference>
<dbReference type="InterPro" id="IPR007627">
    <property type="entry name" value="RNA_pol_sigma70_r2"/>
</dbReference>
<evidence type="ECO:0000313" key="7">
    <source>
        <dbReference type="Proteomes" id="UP000595564"/>
    </source>
</evidence>
<dbReference type="Proteomes" id="UP000595564">
    <property type="component" value="Chromosome"/>
</dbReference>
<dbReference type="Pfam" id="PF04539">
    <property type="entry name" value="Sigma70_r3"/>
    <property type="match status" value="1"/>
</dbReference>
<dbReference type="PANTHER" id="PTHR30603:SF47">
    <property type="entry name" value="RNA POLYMERASE SIGMA FACTOR SIGD, CHLOROPLASTIC"/>
    <property type="match status" value="1"/>
</dbReference>
<protein>
    <submittedName>
        <fullName evidence="6">RNA polymerase primary sigma factor</fullName>
    </submittedName>
</protein>
<gene>
    <name evidence="6" type="ORF">TTHT_1016</name>
</gene>
<dbReference type="InterPro" id="IPR007630">
    <property type="entry name" value="RNA_pol_sigma70_r4"/>
</dbReference>
<dbReference type="InterPro" id="IPR036388">
    <property type="entry name" value="WH-like_DNA-bd_sf"/>
</dbReference>
<dbReference type="PIRSF" id="PIRSF000770">
    <property type="entry name" value="RNA_pol_sigma-SigE/K"/>
    <property type="match status" value="1"/>
</dbReference>
<evidence type="ECO:0000256" key="3">
    <source>
        <dbReference type="ARBA" id="ARBA00023125"/>
    </source>
</evidence>
<keyword evidence="2" id="KW-0731">Sigma factor</keyword>
<dbReference type="InterPro" id="IPR009042">
    <property type="entry name" value="RNA_pol_sigma70_r1_2"/>
</dbReference>
<reference evidence="6 7" key="1">
    <citation type="journal article" date="2012" name="Extremophiles">
        <title>Thermotomaculum hydrothermale gen. nov., sp. nov., a novel heterotrophic thermophile within the phylum Acidobacteria from a deep-sea hydrothermal vent chimney in the Southern Okinawa Trough.</title>
        <authorList>
            <person name="Izumi H."/>
            <person name="Nunoura T."/>
            <person name="Miyazaki M."/>
            <person name="Mino S."/>
            <person name="Toki T."/>
            <person name="Takai K."/>
            <person name="Sako Y."/>
            <person name="Sawabe T."/>
            <person name="Nakagawa S."/>
        </authorList>
    </citation>
    <scope>NUCLEOTIDE SEQUENCE [LARGE SCALE GENOMIC DNA]</scope>
    <source>
        <strain evidence="6 7">AC55</strain>
    </source>
</reference>
<dbReference type="InterPro" id="IPR014284">
    <property type="entry name" value="RNA_pol_sigma-70_dom"/>
</dbReference>
<evidence type="ECO:0000256" key="2">
    <source>
        <dbReference type="ARBA" id="ARBA00023082"/>
    </source>
</evidence>
<dbReference type="RefSeq" id="WP_201328911.1">
    <property type="nucleotide sequence ID" value="NZ_AP017470.1"/>
</dbReference>
<dbReference type="PANTHER" id="PTHR30603">
    <property type="entry name" value="RNA POLYMERASE SIGMA FACTOR RPO"/>
    <property type="match status" value="1"/>
</dbReference>
<name>A0A7R6PNU8_9BACT</name>
<dbReference type="Gene3D" id="1.10.10.10">
    <property type="entry name" value="Winged helix-like DNA-binding domain superfamily/Winged helix DNA-binding domain"/>
    <property type="match status" value="2"/>
</dbReference>
<dbReference type="NCBIfam" id="TIGR02937">
    <property type="entry name" value="sigma70-ECF"/>
    <property type="match status" value="1"/>
</dbReference>
<dbReference type="SUPFAM" id="SSF88946">
    <property type="entry name" value="Sigma2 domain of RNA polymerase sigma factors"/>
    <property type="match status" value="1"/>
</dbReference>
<dbReference type="Pfam" id="PF04545">
    <property type="entry name" value="Sigma70_r4"/>
    <property type="match status" value="1"/>
</dbReference>
<evidence type="ECO:0000259" key="5">
    <source>
        <dbReference type="PROSITE" id="PS00716"/>
    </source>
</evidence>
<feature type="domain" description="RNA polymerase sigma-70" evidence="5">
    <location>
        <begin position="244"/>
        <end position="270"/>
    </location>
</feature>
<dbReference type="InterPro" id="IPR013324">
    <property type="entry name" value="RNA_pol_sigma_r3/r4-like"/>
</dbReference>
<dbReference type="Pfam" id="PF04542">
    <property type="entry name" value="Sigma70_r2"/>
    <property type="match status" value="1"/>
</dbReference>